<evidence type="ECO:0000313" key="9">
    <source>
        <dbReference type="Proteomes" id="UP000541444"/>
    </source>
</evidence>
<sequence length="209" mass="23335">MIEKNSPRRQVTFSKRKHGLFKKASELCILCGAEVAILVFSPAGKVYSIGIPEVDMVVDRFLNGAAPRMFPSHREPTVRELRKQITDLTSQLEAAKKRGQELQKMRKESQKKHWWEKPIEDLGLSELEQLRGIMGELKTKLAVRADELLINATAQANGPRVLPPGFEAQANVPSVLPPGFEAKPVIHNNNLTTQNYGFSIGRGGFYGMN</sequence>
<name>A0A7J7P8V8_9MAGN</name>
<dbReference type="GO" id="GO:0000981">
    <property type="term" value="F:DNA-binding transcription factor activity, RNA polymerase II-specific"/>
    <property type="evidence" value="ECO:0007669"/>
    <property type="project" value="TreeGrafter"/>
</dbReference>
<evidence type="ECO:0000256" key="3">
    <source>
        <dbReference type="ARBA" id="ARBA00023125"/>
    </source>
</evidence>
<evidence type="ECO:0000256" key="5">
    <source>
        <dbReference type="ARBA" id="ARBA00023242"/>
    </source>
</evidence>
<accession>A0A7J7P8V8</accession>
<dbReference type="OrthoDB" id="1896642at2759"/>
<dbReference type="GO" id="GO:0046983">
    <property type="term" value="F:protein dimerization activity"/>
    <property type="evidence" value="ECO:0007669"/>
    <property type="project" value="InterPro"/>
</dbReference>
<dbReference type="GO" id="GO:0005634">
    <property type="term" value="C:nucleus"/>
    <property type="evidence" value="ECO:0007669"/>
    <property type="project" value="UniProtKB-SubCell"/>
</dbReference>
<evidence type="ECO:0000313" key="8">
    <source>
        <dbReference type="EMBL" id="KAF6175618.1"/>
    </source>
</evidence>
<organism evidence="8 9">
    <name type="scientific">Kingdonia uniflora</name>
    <dbReference type="NCBI Taxonomy" id="39325"/>
    <lineage>
        <taxon>Eukaryota</taxon>
        <taxon>Viridiplantae</taxon>
        <taxon>Streptophyta</taxon>
        <taxon>Embryophyta</taxon>
        <taxon>Tracheophyta</taxon>
        <taxon>Spermatophyta</taxon>
        <taxon>Magnoliopsida</taxon>
        <taxon>Ranunculales</taxon>
        <taxon>Circaeasteraceae</taxon>
        <taxon>Kingdonia</taxon>
    </lineage>
</organism>
<comment type="subcellular location">
    <subcellularLocation>
        <location evidence="1">Nucleus</location>
    </subcellularLocation>
</comment>
<keyword evidence="2" id="KW-0805">Transcription regulation</keyword>
<dbReference type="GO" id="GO:0000978">
    <property type="term" value="F:RNA polymerase II cis-regulatory region sequence-specific DNA binding"/>
    <property type="evidence" value="ECO:0007669"/>
    <property type="project" value="TreeGrafter"/>
</dbReference>
<dbReference type="SUPFAM" id="SSF55455">
    <property type="entry name" value="SRF-like"/>
    <property type="match status" value="1"/>
</dbReference>
<feature type="coiled-coil region" evidence="6">
    <location>
        <begin position="78"/>
        <end position="112"/>
    </location>
</feature>
<evidence type="ECO:0000259" key="7">
    <source>
        <dbReference type="PROSITE" id="PS50066"/>
    </source>
</evidence>
<dbReference type="Pfam" id="PF00319">
    <property type="entry name" value="SRF-TF"/>
    <property type="match status" value="1"/>
</dbReference>
<dbReference type="AlphaFoldDB" id="A0A7J7P8V8"/>
<dbReference type="PROSITE" id="PS50066">
    <property type="entry name" value="MADS_BOX_2"/>
    <property type="match status" value="1"/>
</dbReference>
<dbReference type="EMBL" id="JACGCM010000155">
    <property type="protein sequence ID" value="KAF6175618.1"/>
    <property type="molecule type" value="Genomic_DNA"/>
</dbReference>
<evidence type="ECO:0000256" key="6">
    <source>
        <dbReference type="SAM" id="Coils"/>
    </source>
</evidence>
<dbReference type="SMART" id="SM00432">
    <property type="entry name" value="MADS"/>
    <property type="match status" value="1"/>
</dbReference>
<dbReference type="InterPro" id="IPR036879">
    <property type="entry name" value="TF_MADSbox_sf"/>
</dbReference>
<dbReference type="Gene3D" id="6.10.140.920">
    <property type="match status" value="1"/>
</dbReference>
<feature type="domain" description="MADS-box" evidence="7">
    <location>
        <begin position="4"/>
        <end position="53"/>
    </location>
</feature>
<dbReference type="Gene3D" id="3.40.1810.10">
    <property type="entry name" value="Transcription factor, MADS-box"/>
    <property type="match status" value="1"/>
</dbReference>
<keyword evidence="3" id="KW-0238">DNA-binding</keyword>
<evidence type="ECO:0000256" key="2">
    <source>
        <dbReference type="ARBA" id="ARBA00023015"/>
    </source>
</evidence>
<evidence type="ECO:0000256" key="1">
    <source>
        <dbReference type="ARBA" id="ARBA00004123"/>
    </source>
</evidence>
<dbReference type="PANTHER" id="PTHR11945:SF629">
    <property type="entry name" value="OS02G0164450 PROTEIN"/>
    <property type="match status" value="1"/>
</dbReference>
<dbReference type="PRINTS" id="PR00404">
    <property type="entry name" value="MADSDOMAIN"/>
</dbReference>
<dbReference type="InterPro" id="IPR002100">
    <property type="entry name" value="TF_MADSbox"/>
</dbReference>
<gene>
    <name evidence="8" type="ORF">GIB67_022620</name>
</gene>
<keyword evidence="5" id="KW-0539">Nucleus</keyword>
<dbReference type="FunFam" id="3.40.1810.10:FF:000006">
    <property type="entry name" value="Agamous-like MADS-box protein AGL62"/>
    <property type="match status" value="1"/>
</dbReference>
<dbReference type="PANTHER" id="PTHR11945">
    <property type="entry name" value="MADS BOX PROTEIN"/>
    <property type="match status" value="1"/>
</dbReference>
<keyword evidence="6" id="KW-0175">Coiled coil</keyword>
<protein>
    <recommendedName>
        <fullName evidence="7">MADS-box domain-containing protein</fullName>
    </recommendedName>
</protein>
<evidence type="ECO:0000256" key="4">
    <source>
        <dbReference type="ARBA" id="ARBA00023163"/>
    </source>
</evidence>
<reference evidence="8 9" key="1">
    <citation type="journal article" date="2020" name="IScience">
        <title>Genome Sequencing of the Endangered Kingdonia uniflora (Circaeasteraceae, Ranunculales) Reveals Potential Mechanisms of Evolutionary Specialization.</title>
        <authorList>
            <person name="Sun Y."/>
            <person name="Deng T."/>
            <person name="Zhang A."/>
            <person name="Moore M.J."/>
            <person name="Landis J.B."/>
            <person name="Lin N."/>
            <person name="Zhang H."/>
            <person name="Zhang X."/>
            <person name="Huang J."/>
            <person name="Zhang X."/>
            <person name="Sun H."/>
            <person name="Wang H."/>
        </authorList>
    </citation>
    <scope>NUCLEOTIDE SEQUENCE [LARGE SCALE GENOMIC DNA]</scope>
    <source>
        <strain evidence="8">TB1705</strain>
        <tissue evidence="8">Leaf</tissue>
    </source>
</reference>
<dbReference type="Proteomes" id="UP000541444">
    <property type="component" value="Unassembled WGS sequence"/>
</dbReference>
<comment type="caution">
    <text evidence="8">The sequence shown here is derived from an EMBL/GenBank/DDBJ whole genome shotgun (WGS) entry which is preliminary data.</text>
</comment>
<keyword evidence="9" id="KW-1185">Reference proteome</keyword>
<proteinExistence type="predicted"/>
<keyword evidence="4" id="KW-0804">Transcription</keyword>